<dbReference type="Proteomes" id="UP001054945">
    <property type="component" value="Unassembled WGS sequence"/>
</dbReference>
<accession>A0AAV4S1I1</accession>
<dbReference type="EMBL" id="BPLR01008942">
    <property type="protein sequence ID" value="GIY28388.1"/>
    <property type="molecule type" value="Genomic_DNA"/>
</dbReference>
<proteinExistence type="predicted"/>
<dbReference type="AlphaFoldDB" id="A0AAV4S1I1"/>
<keyword evidence="2" id="KW-1185">Reference proteome</keyword>
<evidence type="ECO:0000313" key="1">
    <source>
        <dbReference type="EMBL" id="GIY28388.1"/>
    </source>
</evidence>
<organism evidence="1 2">
    <name type="scientific">Caerostris extrusa</name>
    <name type="common">Bark spider</name>
    <name type="synonym">Caerostris bankana</name>
    <dbReference type="NCBI Taxonomy" id="172846"/>
    <lineage>
        <taxon>Eukaryota</taxon>
        <taxon>Metazoa</taxon>
        <taxon>Ecdysozoa</taxon>
        <taxon>Arthropoda</taxon>
        <taxon>Chelicerata</taxon>
        <taxon>Arachnida</taxon>
        <taxon>Araneae</taxon>
        <taxon>Araneomorphae</taxon>
        <taxon>Entelegynae</taxon>
        <taxon>Araneoidea</taxon>
        <taxon>Araneidae</taxon>
        <taxon>Caerostris</taxon>
    </lineage>
</organism>
<sequence length="95" mass="10302">MVWCVVCNSVVLATLWVIIPTMLPIIVQSLNCTDKADGVLKNGNLLSVVCAPEIRNPIWVTQKKLSGRESCPRAYFALVGSYAKPLALLNEDSAA</sequence>
<name>A0AAV4S1I1_CAEEX</name>
<evidence type="ECO:0000313" key="2">
    <source>
        <dbReference type="Proteomes" id="UP001054945"/>
    </source>
</evidence>
<gene>
    <name evidence="1" type="ORF">CEXT_349171</name>
</gene>
<evidence type="ECO:0008006" key="3">
    <source>
        <dbReference type="Google" id="ProtNLM"/>
    </source>
</evidence>
<protein>
    <recommendedName>
        <fullName evidence="3">Secreted protein</fullName>
    </recommendedName>
</protein>
<comment type="caution">
    <text evidence="1">The sequence shown here is derived from an EMBL/GenBank/DDBJ whole genome shotgun (WGS) entry which is preliminary data.</text>
</comment>
<reference evidence="1 2" key="1">
    <citation type="submission" date="2021-06" db="EMBL/GenBank/DDBJ databases">
        <title>Caerostris extrusa draft genome.</title>
        <authorList>
            <person name="Kono N."/>
            <person name="Arakawa K."/>
        </authorList>
    </citation>
    <scope>NUCLEOTIDE SEQUENCE [LARGE SCALE GENOMIC DNA]</scope>
</reference>